<gene>
    <name evidence="5" type="ORF">ACFPMF_02895</name>
</gene>
<keyword evidence="1" id="KW-0805">Transcription regulation</keyword>
<dbReference type="PANTHER" id="PTHR43280:SF32">
    <property type="entry name" value="TRANSCRIPTIONAL REGULATORY PROTEIN"/>
    <property type="match status" value="1"/>
</dbReference>
<dbReference type="SUPFAM" id="SSF46689">
    <property type="entry name" value="Homeodomain-like"/>
    <property type="match status" value="1"/>
</dbReference>
<dbReference type="SUPFAM" id="SSF51215">
    <property type="entry name" value="Regulatory protein AraC"/>
    <property type="match status" value="1"/>
</dbReference>
<evidence type="ECO:0000256" key="3">
    <source>
        <dbReference type="ARBA" id="ARBA00023163"/>
    </source>
</evidence>
<dbReference type="Gene3D" id="2.60.120.10">
    <property type="entry name" value="Jelly Rolls"/>
    <property type="match status" value="1"/>
</dbReference>
<evidence type="ECO:0000256" key="1">
    <source>
        <dbReference type="ARBA" id="ARBA00023015"/>
    </source>
</evidence>
<dbReference type="PANTHER" id="PTHR43280">
    <property type="entry name" value="ARAC-FAMILY TRANSCRIPTIONAL REGULATOR"/>
    <property type="match status" value="1"/>
</dbReference>
<dbReference type="Gene3D" id="1.10.10.60">
    <property type="entry name" value="Homeodomain-like"/>
    <property type="match status" value="1"/>
</dbReference>
<dbReference type="InterPro" id="IPR037923">
    <property type="entry name" value="HTH-like"/>
</dbReference>
<comment type="caution">
    <text evidence="5">The sequence shown here is derived from an EMBL/GenBank/DDBJ whole genome shotgun (WGS) entry which is preliminary data.</text>
</comment>
<evidence type="ECO:0000313" key="5">
    <source>
        <dbReference type="EMBL" id="MFC5408241.1"/>
    </source>
</evidence>
<dbReference type="PROSITE" id="PS01124">
    <property type="entry name" value="HTH_ARAC_FAMILY_2"/>
    <property type="match status" value="1"/>
</dbReference>
<keyword evidence="3" id="KW-0804">Transcription</keyword>
<organism evidence="5 6">
    <name type="scientific">Larkinella bovis</name>
    <dbReference type="NCBI Taxonomy" id="683041"/>
    <lineage>
        <taxon>Bacteria</taxon>
        <taxon>Pseudomonadati</taxon>
        <taxon>Bacteroidota</taxon>
        <taxon>Cytophagia</taxon>
        <taxon>Cytophagales</taxon>
        <taxon>Spirosomataceae</taxon>
        <taxon>Larkinella</taxon>
    </lineage>
</organism>
<dbReference type="InterPro" id="IPR014710">
    <property type="entry name" value="RmlC-like_jellyroll"/>
</dbReference>
<protein>
    <submittedName>
        <fullName evidence="5">Helix-turn-helix domain-containing protein</fullName>
    </submittedName>
</protein>
<proteinExistence type="predicted"/>
<reference evidence="6" key="1">
    <citation type="journal article" date="2019" name="Int. J. Syst. Evol. Microbiol.">
        <title>The Global Catalogue of Microorganisms (GCM) 10K type strain sequencing project: providing services to taxonomists for standard genome sequencing and annotation.</title>
        <authorList>
            <consortium name="The Broad Institute Genomics Platform"/>
            <consortium name="The Broad Institute Genome Sequencing Center for Infectious Disease"/>
            <person name="Wu L."/>
            <person name="Ma J."/>
        </authorList>
    </citation>
    <scope>NUCLEOTIDE SEQUENCE [LARGE SCALE GENOMIC DNA]</scope>
    <source>
        <strain evidence="6">CCUG 55250</strain>
    </source>
</reference>
<dbReference type="Proteomes" id="UP001596106">
    <property type="component" value="Unassembled WGS sequence"/>
</dbReference>
<accession>A0ABW0I753</accession>
<keyword evidence="6" id="KW-1185">Reference proteome</keyword>
<dbReference type="InterPro" id="IPR018060">
    <property type="entry name" value="HTH_AraC"/>
</dbReference>
<keyword evidence="2" id="KW-0238">DNA-binding</keyword>
<dbReference type="InterPro" id="IPR003313">
    <property type="entry name" value="AraC-bd"/>
</dbReference>
<dbReference type="InterPro" id="IPR020449">
    <property type="entry name" value="Tscrpt_reg_AraC-type_HTH"/>
</dbReference>
<evidence type="ECO:0000313" key="6">
    <source>
        <dbReference type="Proteomes" id="UP001596106"/>
    </source>
</evidence>
<dbReference type="Pfam" id="PF12833">
    <property type="entry name" value="HTH_18"/>
    <property type="match status" value="1"/>
</dbReference>
<evidence type="ECO:0000259" key="4">
    <source>
        <dbReference type="PROSITE" id="PS01124"/>
    </source>
</evidence>
<feature type="domain" description="HTH araC/xylS-type" evidence="4">
    <location>
        <begin position="186"/>
        <end position="284"/>
    </location>
</feature>
<sequence>MSSTVPVYQLQTFSRSDPDTLFHMTRLEDVVKEMEGVKQPHAHNYYLIMWFEAGSGIHTIDSKPYSVAPNQLYFLPPGKIHSWEFSADTRGYNLFFDSDFCRDRSGHLLYRYPFFHDQKSTPLVEVTDPDALFDDILDFIYQEYRSEHPNRYQVILSALHIILELADRLYHQSWHGDSSYLYERIRQYEELIEHQFMTVREVSDYAAQMSLTPHYLNQICKKVIGKTASQLIQERLILEARFLLKHTFQSVKEISFQLGFQDPSYFVRFFRKNTGQTPVTFRQHLRVKR</sequence>
<dbReference type="InterPro" id="IPR009057">
    <property type="entry name" value="Homeodomain-like_sf"/>
</dbReference>
<name>A0ABW0I753_9BACT</name>
<dbReference type="SMART" id="SM00342">
    <property type="entry name" value="HTH_ARAC"/>
    <property type="match status" value="1"/>
</dbReference>
<dbReference type="RefSeq" id="WP_379840926.1">
    <property type="nucleotide sequence ID" value="NZ_JBHSMA010000001.1"/>
</dbReference>
<dbReference type="Pfam" id="PF02311">
    <property type="entry name" value="AraC_binding"/>
    <property type="match status" value="1"/>
</dbReference>
<dbReference type="PRINTS" id="PR00032">
    <property type="entry name" value="HTHARAC"/>
</dbReference>
<dbReference type="EMBL" id="JBHSMA010000001">
    <property type="protein sequence ID" value="MFC5408241.1"/>
    <property type="molecule type" value="Genomic_DNA"/>
</dbReference>
<evidence type="ECO:0000256" key="2">
    <source>
        <dbReference type="ARBA" id="ARBA00023125"/>
    </source>
</evidence>